<evidence type="ECO:0000256" key="2">
    <source>
        <dbReference type="ARBA" id="ARBA00022630"/>
    </source>
</evidence>
<comment type="cofactor">
    <cofactor evidence="1">
        <name>FAD</name>
        <dbReference type="ChEBI" id="CHEBI:57692"/>
    </cofactor>
</comment>
<dbReference type="InterPro" id="IPR003953">
    <property type="entry name" value="FAD-dep_OxRdtase_2_FAD-bd"/>
</dbReference>
<dbReference type="EMBL" id="QWKH01000005">
    <property type="protein sequence ID" value="NBI33746.1"/>
    <property type="molecule type" value="Genomic_DNA"/>
</dbReference>
<evidence type="ECO:0000256" key="3">
    <source>
        <dbReference type="ARBA" id="ARBA00022827"/>
    </source>
</evidence>
<dbReference type="GO" id="GO:0016491">
    <property type="term" value="F:oxidoreductase activity"/>
    <property type="evidence" value="ECO:0007669"/>
    <property type="project" value="UniProtKB-KW"/>
</dbReference>
<evidence type="ECO:0000259" key="5">
    <source>
        <dbReference type="Pfam" id="PF00890"/>
    </source>
</evidence>
<dbReference type="Gene3D" id="3.90.700.10">
    <property type="entry name" value="Succinate dehydrogenase/fumarate reductase flavoprotein, catalytic domain"/>
    <property type="match status" value="1"/>
</dbReference>
<proteinExistence type="predicted"/>
<reference evidence="6" key="1">
    <citation type="submission" date="2018-08" db="EMBL/GenBank/DDBJ databases">
        <title>Murine metabolic-syndrome-specific gut microbial biobank.</title>
        <authorList>
            <person name="Liu C."/>
        </authorList>
    </citation>
    <scope>NUCLEOTIDE SEQUENCE [LARGE SCALE GENOMIC DNA]</scope>
    <source>
        <strain evidence="6">Z82</strain>
    </source>
</reference>
<name>A0A7C9NUW0_9BACT</name>
<dbReference type="GO" id="GO:0008202">
    <property type="term" value="P:steroid metabolic process"/>
    <property type="evidence" value="ECO:0007669"/>
    <property type="project" value="UniProtKB-ARBA"/>
</dbReference>
<dbReference type="SUPFAM" id="SSF56425">
    <property type="entry name" value="Succinate dehydrogenase/fumarate reductase flavoprotein, catalytic domain"/>
    <property type="match status" value="1"/>
</dbReference>
<sequence>MLWSACASSGVVLLARVSRNARRSRCASSSPARLARRISRGVVVRRPCLGGGVGAPAFRTSDGAALLCPMPLVPSRGALVPPTSYSTSDGWRPNQIVRLIPLKALVTRMEACSRRKSRGRRGKPRRGTRSGRFIMGEISRRGFLAGAGAALTFAGMGALAACSPSGGVAGGTQADAADQPAVPAAKEPTQTMDCDVVVAGLGASGLFAAYGAASKGAKVIAVDSAPSMTGTTNTRTSAAFAVGSKLQTVAPEPLTIEEFMNYVNVGTNYQSNNKVLRNVIEASGRAVDVLVDAGMPFNVDFSKSTSADPMMGRGGCLYGPAGEERAEYFQKVADDAGVECLYSTNAETLLTDADGAVVGLQCVRGNEVVNINAKAVILCTGGFLGSPEETAKHFAGAKIVNMGNELNTGAGIRAAQAAGAQLGKCFSISMNEYGGANDKATPMYSFRPTSGTNEAMRLPVFGGILVDSQGNRFVNEGVMCEKTMFCCEPLVRESYHYALCDEAFMKRWESEPLPTFLGDARMQGMFADVTATDVRDQFEKAVSEGWAAKADTLAELAQAFDLPDLEATVAEYNGYCKAGRDNQFFKDPKYLTAVSEPPFYIIESMPAGWLSLGGIKCDGRCRAIDADNKPVRGLYVAGADADLYTSPYYAAGSANGFAVGSGLVAGEAAGEEVMA</sequence>
<dbReference type="InterPro" id="IPR036188">
    <property type="entry name" value="FAD/NAD-bd_sf"/>
</dbReference>
<comment type="caution">
    <text evidence="6">The sequence shown here is derived from an EMBL/GenBank/DDBJ whole genome shotgun (WGS) entry which is preliminary data.</text>
</comment>
<evidence type="ECO:0000313" key="6">
    <source>
        <dbReference type="EMBL" id="NBI33746.1"/>
    </source>
</evidence>
<dbReference type="PANTHER" id="PTHR43400:SF10">
    <property type="entry name" value="3-OXOSTEROID 1-DEHYDROGENASE"/>
    <property type="match status" value="1"/>
</dbReference>
<dbReference type="InterPro" id="IPR027477">
    <property type="entry name" value="Succ_DH/fumarate_Rdtase_cat_sf"/>
</dbReference>
<protein>
    <submittedName>
        <fullName evidence="6">FAD-binding protein</fullName>
    </submittedName>
</protein>
<dbReference type="PANTHER" id="PTHR43400">
    <property type="entry name" value="FUMARATE REDUCTASE"/>
    <property type="match status" value="1"/>
</dbReference>
<feature type="domain" description="FAD-dependent oxidoreductase 2 FAD-binding" evidence="5">
    <location>
        <begin position="195"/>
        <end position="653"/>
    </location>
</feature>
<dbReference type="Pfam" id="PF00890">
    <property type="entry name" value="FAD_binding_2"/>
    <property type="match status" value="1"/>
</dbReference>
<keyword evidence="2" id="KW-0285">Flavoprotein</keyword>
<organism evidence="6">
    <name type="scientific">Muribaculaceae bacterium Z82</name>
    <dbReference type="NCBI Taxonomy" id="2304548"/>
    <lineage>
        <taxon>Bacteria</taxon>
        <taxon>Pseudomonadati</taxon>
        <taxon>Bacteroidota</taxon>
        <taxon>Bacteroidia</taxon>
        <taxon>Bacteroidales</taxon>
        <taxon>Muribaculaceae</taxon>
    </lineage>
</organism>
<accession>A0A7C9NUW0</accession>
<evidence type="ECO:0000256" key="1">
    <source>
        <dbReference type="ARBA" id="ARBA00001974"/>
    </source>
</evidence>
<dbReference type="AlphaFoldDB" id="A0A7C9NUW0"/>
<dbReference type="Gene3D" id="3.50.50.60">
    <property type="entry name" value="FAD/NAD(P)-binding domain"/>
    <property type="match status" value="1"/>
</dbReference>
<dbReference type="InterPro" id="IPR050315">
    <property type="entry name" value="FAD-oxidoreductase_2"/>
</dbReference>
<gene>
    <name evidence="6" type="ORF">D1639_01575</name>
</gene>
<keyword evidence="3" id="KW-0274">FAD</keyword>
<keyword evidence="4" id="KW-0560">Oxidoreductase</keyword>
<evidence type="ECO:0000256" key="4">
    <source>
        <dbReference type="ARBA" id="ARBA00023002"/>
    </source>
</evidence>
<dbReference type="SUPFAM" id="SSF51905">
    <property type="entry name" value="FAD/NAD(P)-binding domain"/>
    <property type="match status" value="1"/>
</dbReference>